<proteinExistence type="predicted"/>
<dbReference type="RefSeq" id="WP_104437928.1">
    <property type="nucleotide sequence ID" value="NZ_PTJA01000008.1"/>
</dbReference>
<dbReference type="Proteomes" id="UP000237749">
    <property type="component" value="Unassembled WGS sequence"/>
</dbReference>
<dbReference type="OrthoDB" id="1524045at2"/>
<feature type="chain" id="PRO_5015739115" description="Cell wall binding repeat protein" evidence="1">
    <location>
        <begin position="23"/>
        <end position="233"/>
    </location>
</feature>
<evidence type="ECO:0000256" key="1">
    <source>
        <dbReference type="SAM" id="SignalP"/>
    </source>
</evidence>
<dbReference type="AlphaFoldDB" id="A0A2S6HRC5"/>
<dbReference type="Gene3D" id="2.10.270.10">
    <property type="entry name" value="Cholin Binding"/>
    <property type="match status" value="1"/>
</dbReference>
<keyword evidence="3" id="KW-1185">Reference proteome</keyword>
<organism evidence="2 3">
    <name type="scientific">Lacrimispora xylanisolvens</name>
    <dbReference type="NCBI Taxonomy" id="384636"/>
    <lineage>
        <taxon>Bacteria</taxon>
        <taxon>Bacillati</taxon>
        <taxon>Bacillota</taxon>
        <taxon>Clostridia</taxon>
        <taxon>Lachnospirales</taxon>
        <taxon>Lachnospiraceae</taxon>
        <taxon>Lacrimispora</taxon>
    </lineage>
</organism>
<keyword evidence="1" id="KW-0732">Signal</keyword>
<evidence type="ECO:0008006" key="4">
    <source>
        <dbReference type="Google" id="ProtNLM"/>
    </source>
</evidence>
<dbReference type="EMBL" id="PTJA01000008">
    <property type="protein sequence ID" value="PPK80044.1"/>
    <property type="molecule type" value="Genomic_DNA"/>
</dbReference>
<feature type="signal peptide" evidence="1">
    <location>
        <begin position="1"/>
        <end position="22"/>
    </location>
</feature>
<reference evidence="2 3" key="1">
    <citation type="submission" date="2018-02" db="EMBL/GenBank/DDBJ databases">
        <title>Genomic Encyclopedia of Archaeal and Bacterial Type Strains, Phase II (KMG-II): from individual species to whole genera.</title>
        <authorList>
            <person name="Goeker M."/>
        </authorList>
    </citation>
    <scope>NUCLEOTIDE SEQUENCE [LARGE SCALE GENOMIC DNA]</scope>
    <source>
        <strain evidence="2 3">DSM 3808</strain>
    </source>
</reference>
<gene>
    <name evidence="2" type="ORF">BXY41_108269</name>
</gene>
<name>A0A2S6HRC5_9FIRM</name>
<comment type="caution">
    <text evidence="2">The sequence shown here is derived from an EMBL/GenBank/DDBJ whole genome shotgun (WGS) entry which is preliminary data.</text>
</comment>
<evidence type="ECO:0000313" key="3">
    <source>
        <dbReference type="Proteomes" id="UP000237749"/>
    </source>
</evidence>
<sequence>MKKFIVMMSLVFTVLGSIVSYAAEWKQDSTGWQYVLNDGTVLKDNWFTDPQTGEHYHFDSNGYMQTGIVNVEGKDRYFNDSGVLLVNGLIPDGRMADRNGEIINDVNDGVTFLVVWLYDTKVGNSKVVSVGIKNISNKPVTVKNKCDITTNEKTTTLSLYNSDTHSFYDERTINTNESVNMSFINPDFSEFYTDESSSIVFPVQIDGKMFSCIIDEHVGVIMHKSQEELNSAN</sequence>
<accession>A0A2S6HRC5</accession>
<evidence type="ECO:0000313" key="2">
    <source>
        <dbReference type="EMBL" id="PPK80044.1"/>
    </source>
</evidence>
<dbReference type="SUPFAM" id="SSF69360">
    <property type="entry name" value="Cell wall binding repeat"/>
    <property type="match status" value="1"/>
</dbReference>
<protein>
    <recommendedName>
        <fullName evidence="4">Cell wall binding repeat protein</fullName>
    </recommendedName>
</protein>